<evidence type="ECO:0000313" key="8">
    <source>
        <dbReference type="Proteomes" id="UP000004221"/>
    </source>
</evidence>
<sequence length="532" mass="57972">MTTTTPSVEQQTGAAGGRARAFDRLLLLIVFVGGTSSIAIELSASRLLGPYFGTSTFIWANLIGLTLLYLSIGYYVGGKVADRWPSGRLLFAITTLAGFSTGLIPLLARPILEQSLTAFSHLAVGAFYGSLVGVILLFAVPVTALGIVSPFAIRLRLHRVESAGNTAGSLYALSTVGSILGSFLPVLVLEPAIGTYRTFYTFALLLLLTSILGLALLRSRWLVIGAVLLTLVVIGIMVFGTGGMVRPPEFGTLVQETESEYNYIQVVKDQGAYLLMLNEGHAIHSIYDPAGTITGGPWDYFTVGPFFNHGQQPNDVRSVALIGLAAGTMAKELTLAYGPIPIDGVEIDPKIVEVGRKYFDMNETNLNVIVQDGRYFLSTTNKRYDIIGVDAYRQPYIPFHLTTREFFDQIRSHLTPDGVAIVNAGRTETDYRLVDVIATTMKSVFPNVYLIDVGQYTNTIVVGTNQPTEIRNFRENILRQEPGLIRYVGEVSLTSGNIREWTGTDPKLVFTDDHAPVERVVDQMILSGARGE</sequence>
<feature type="domain" description="PABS" evidence="6">
    <location>
        <begin position="342"/>
        <end position="478"/>
    </location>
</feature>
<proteinExistence type="inferred from homology"/>
<feature type="active site" description="Proton acceptor" evidence="4">
    <location>
        <position position="390"/>
    </location>
</feature>
<feature type="transmembrane region" description="Helical" evidence="5">
    <location>
        <begin position="25"/>
        <end position="44"/>
    </location>
</feature>
<keyword evidence="5" id="KW-0472">Membrane</keyword>
<dbReference type="GO" id="GO:0016740">
    <property type="term" value="F:transferase activity"/>
    <property type="evidence" value="ECO:0007669"/>
    <property type="project" value="UniProtKB-UniRule"/>
</dbReference>
<dbReference type="GO" id="GO:0006596">
    <property type="term" value="P:polyamine biosynthetic process"/>
    <property type="evidence" value="ECO:0007669"/>
    <property type="project" value="UniProtKB-UniRule"/>
</dbReference>
<feature type="transmembrane region" description="Helical" evidence="5">
    <location>
        <begin position="199"/>
        <end position="217"/>
    </location>
</feature>
<feature type="transmembrane region" description="Helical" evidence="5">
    <location>
        <begin position="56"/>
        <end position="77"/>
    </location>
</feature>
<evidence type="ECO:0000259" key="6">
    <source>
        <dbReference type="PROSITE" id="PS51006"/>
    </source>
</evidence>
<keyword evidence="5" id="KW-1133">Transmembrane helix</keyword>
<keyword evidence="3 4" id="KW-0620">Polyamine biosynthesis</keyword>
<evidence type="ECO:0000256" key="5">
    <source>
        <dbReference type="SAM" id="Phobius"/>
    </source>
</evidence>
<dbReference type="AlphaFoldDB" id="I4EG48"/>
<dbReference type="PROSITE" id="PS51006">
    <property type="entry name" value="PABS_2"/>
    <property type="match status" value="1"/>
</dbReference>
<dbReference type="OrthoDB" id="9761985at2"/>
<comment type="similarity">
    <text evidence="1">Belongs to the spermidine/spermine synthase family.</text>
</comment>
<dbReference type="SUPFAM" id="SSF53335">
    <property type="entry name" value="S-adenosyl-L-methionine-dependent methyltransferases"/>
    <property type="match status" value="1"/>
</dbReference>
<dbReference type="EMBL" id="CAGS01000172">
    <property type="protein sequence ID" value="CCF83660.1"/>
    <property type="molecule type" value="Genomic_DNA"/>
</dbReference>
<dbReference type="PANTHER" id="PTHR43317:SF1">
    <property type="entry name" value="THERMOSPERMINE SYNTHASE ACAULIS5"/>
    <property type="match status" value="1"/>
</dbReference>
<dbReference type="InterPro" id="IPR029063">
    <property type="entry name" value="SAM-dependent_MTases_sf"/>
</dbReference>
<evidence type="ECO:0000256" key="3">
    <source>
        <dbReference type="ARBA" id="ARBA00023115"/>
    </source>
</evidence>
<dbReference type="Proteomes" id="UP000004221">
    <property type="component" value="Unassembled WGS sequence"/>
</dbReference>
<dbReference type="NCBIfam" id="NF037959">
    <property type="entry name" value="MFS_SpdSyn"/>
    <property type="match status" value="1"/>
</dbReference>
<feature type="transmembrane region" description="Helical" evidence="5">
    <location>
        <begin position="222"/>
        <end position="245"/>
    </location>
</feature>
<accession>I4EG48</accession>
<evidence type="ECO:0000256" key="4">
    <source>
        <dbReference type="PROSITE-ProRule" id="PRU00354"/>
    </source>
</evidence>
<comment type="caution">
    <text evidence="7">The sequence shown here is derived from an EMBL/GenBank/DDBJ whole genome shotgun (WGS) entry which is preliminary data.</text>
</comment>
<keyword evidence="5" id="KW-0812">Transmembrane</keyword>
<organism evidence="7 8">
    <name type="scientific">Nitrolancea hollandica Lb</name>
    <dbReference type="NCBI Taxonomy" id="1129897"/>
    <lineage>
        <taxon>Bacteria</taxon>
        <taxon>Pseudomonadati</taxon>
        <taxon>Thermomicrobiota</taxon>
        <taxon>Thermomicrobia</taxon>
        <taxon>Sphaerobacterales</taxon>
        <taxon>Sphaerobacterineae</taxon>
        <taxon>Sphaerobacteraceae</taxon>
        <taxon>Nitrolancea</taxon>
    </lineage>
</organism>
<keyword evidence="8" id="KW-1185">Reference proteome</keyword>
<feature type="transmembrane region" description="Helical" evidence="5">
    <location>
        <begin position="89"/>
        <end position="108"/>
    </location>
</feature>
<dbReference type="CDD" id="cd02440">
    <property type="entry name" value="AdoMet_MTases"/>
    <property type="match status" value="1"/>
</dbReference>
<keyword evidence="2 4" id="KW-0808">Transferase</keyword>
<feature type="transmembrane region" description="Helical" evidence="5">
    <location>
        <begin position="170"/>
        <end position="193"/>
    </location>
</feature>
<evidence type="ECO:0000313" key="7">
    <source>
        <dbReference type="EMBL" id="CCF83660.1"/>
    </source>
</evidence>
<dbReference type="RefSeq" id="WP_008477139.1">
    <property type="nucleotide sequence ID" value="NZ_CAGS01000172.1"/>
</dbReference>
<reference evidence="7 8" key="1">
    <citation type="journal article" date="2012" name="ISME J.">
        <title>Nitrification expanded: discovery, physiology and genomics of a nitrite-oxidizing bacterium from the phylum Chloroflexi.</title>
        <authorList>
            <person name="Sorokin D.Y."/>
            <person name="Lucker S."/>
            <person name="Vejmelkova D."/>
            <person name="Kostrikina N.A."/>
            <person name="Kleerebezem R."/>
            <person name="Rijpstra W.I."/>
            <person name="Damste J.S."/>
            <person name="Le Paslier D."/>
            <person name="Muyzer G."/>
            <person name="Wagner M."/>
            <person name="van Loosdrecht M.C."/>
            <person name="Daims H."/>
        </authorList>
    </citation>
    <scope>NUCLEOTIDE SEQUENCE [LARGE SCALE GENOMIC DNA]</scope>
    <source>
        <strain evidence="8">none</strain>
    </source>
</reference>
<name>I4EG48_9BACT</name>
<evidence type="ECO:0000256" key="2">
    <source>
        <dbReference type="ARBA" id="ARBA00022679"/>
    </source>
</evidence>
<dbReference type="Pfam" id="PF01564">
    <property type="entry name" value="Spermine_synth"/>
    <property type="match status" value="1"/>
</dbReference>
<gene>
    <name evidence="7" type="ORF">NITHO_2530001</name>
</gene>
<evidence type="ECO:0000256" key="1">
    <source>
        <dbReference type="ARBA" id="ARBA00007867"/>
    </source>
</evidence>
<dbReference type="Gene3D" id="3.40.50.150">
    <property type="entry name" value="Vaccinia Virus protein VP39"/>
    <property type="match status" value="1"/>
</dbReference>
<protein>
    <submittedName>
        <fullName evidence="7">Spermine synthase</fullName>
    </submittedName>
</protein>
<dbReference type="InterPro" id="IPR030374">
    <property type="entry name" value="PABS"/>
</dbReference>
<feature type="transmembrane region" description="Helical" evidence="5">
    <location>
        <begin position="128"/>
        <end position="149"/>
    </location>
</feature>
<dbReference type="PANTHER" id="PTHR43317">
    <property type="entry name" value="THERMOSPERMINE SYNTHASE ACAULIS5"/>
    <property type="match status" value="1"/>
</dbReference>